<dbReference type="Proteomes" id="UP000431922">
    <property type="component" value="Unassembled WGS sequence"/>
</dbReference>
<dbReference type="InterPro" id="IPR007569">
    <property type="entry name" value="DUF559"/>
</dbReference>
<dbReference type="PANTHER" id="PTHR38590">
    <property type="entry name" value="BLL0828 PROTEIN"/>
    <property type="match status" value="1"/>
</dbReference>
<proteinExistence type="predicted"/>
<sequence length="163" mass="18470">MIERKTLKISTGPKTDAGDPRDSWGVKGKRLDRLHDMARDRRRNPTDAEKLLWTRLANQKLGGFKFKKQYIVGTSIVDFACPTVWLVVEIDDLDIDAELQAMSDRKLAEVGVRVLRFTNEAVLEDVDAVCAEILEMLKTPFEKPRRPRTPPVTPVADAYNAGY</sequence>
<feature type="domain" description="DUF559" evidence="2">
    <location>
        <begin position="33"/>
        <end position="137"/>
    </location>
</feature>
<dbReference type="InterPro" id="IPR011335">
    <property type="entry name" value="Restrct_endonuc-II-like"/>
</dbReference>
<dbReference type="CDD" id="cd01038">
    <property type="entry name" value="Endonuclease_DUF559"/>
    <property type="match status" value="1"/>
</dbReference>
<name>A0A845B2U5_9SPHN</name>
<evidence type="ECO:0000313" key="3">
    <source>
        <dbReference type="EMBL" id="MXP44506.1"/>
    </source>
</evidence>
<protein>
    <submittedName>
        <fullName evidence="3">DUF559 domain-containing protein</fullName>
    </submittedName>
</protein>
<dbReference type="EMBL" id="WTYL01000002">
    <property type="protein sequence ID" value="MXP44506.1"/>
    <property type="molecule type" value="Genomic_DNA"/>
</dbReference>
<accession>A0A845B2U5</accession>
<reference evidence="3 4" key="1">
    <citation type="submission" date="2019-12" db="EMBL/GenBank/DDBJ databases">
        <title>Genomic-based taxomic classification of the family Erythrobacteraceae.</title>
        <authorList>
            <person name="Xu L."/>
        </authorList>
    </citation>
    <scope>NUCLEOTIDE SEQUENCE [LARGE SCALE GENOMIC DNA]</scope>
    <source>
        <strain evidence="3 4">KCTC 42453</strain>
    </source>
</reference>
<evidence type="ECO:0000259" key="2">
    <source>
        <dbReference type="Pfam" id="PF04480"/>
    </source>
</evidence>
<feature type="compositionally biased region" description="Basic and acidic residues" evidence="1">
    <location>
        <begin position="16"/>
        <end position="27"/>
    </location>
</feature>
<dbReference type="RefSeq" id="WP_160756090.1">
    <property type="nucleotide sequence ID" value="NZ_WTYL01000002.1"/>
</dbReference>
<dbReference type="OrthoDB" id="9798754at2"/>
<gene>
    <name evidence="3" type="ORF">GRI65_08555</name>
</gene>
<dbReference type="PANTHER" id="PTHR38590:SF1">
    <property type="entry name" value="BLL0828 PROTEIN"/>
    <property type="match status" value="1"/>
</dbReference>
<dbReference type="InterPro" id="IPR047216">
    <property type="entry name" value="Endonuclease_DUF559_bact"/>
</dbReference>
<evidence type="ECO:0000256" key="1">
    <source>
        <dbReference type="SAM" id="MobiDB-lite"/>
    </source>
</evidence>
<dbReference type="AlphaFoldDB" id="A0A845B2U5"/>
<dbReference type="Gene3D" id="3.40.960.10">
    <property type="entry name" value="VSR Endonuclease"/>
    <property type="match status" value="1"/>
</dbReference>
<dbReference type="SUPFAM" id="SSF52980">
    <property type="entry name" value="Restriction endonuclease-like"/>
    <property type="match status" value="1"/>
</dbReference>
<keyword evidence="4" id="KW-1185">Reference proteome</keyword>
<feature type="region of interest" description="Disordered" evidence="1">
    <location>
        <begin position="1"/>
        <end position="27"/>
    </location>
</feature>
<comment type="caution">
    <text evidence="3">The sequence shown here is derived from an EMBL/GenBank/DDBJ whole genome shotgun (WGS) entry which is preliminary data.</text>
</comment>
<evidence type="ECO:0000313" key="4">
    <source>
        <dbReference type="Proteomes" id="UP000431922"/>
    </source>
</evidence>
<organism evidence="3 4">
    <name type="scientific">Allopontixanthobacter sediminis</name>
    <dbReference type="NCBI Taxonomy" id="1689985"/>
    <lineage>
        <taxon>Bacteria</taxon>
        <taxon>Pseudomonadati</taxon>
        <taxon>Pseudomonadota</taxon>
        <taxon>Alphaproteobacteria</taxon>
        <taxon>Sphingomonadales</taxon>
        <taxon>Erythrobacteraceae</taxon>
        <taxon>Allopontixanthobacter</taxon>
    </lineage>
</organism>
<dbReference type="Pfam" id="PF04480">
    <property type="entry name" value="DUF559"/>
    <property type="match status" value="1"/>
</dbReference>